<keyword evidence="3" id="KW-1185">Reference proteome</keyword>
<evidence type="ECO:0000313" key="2">
    <source>
        <dbReference type="EMBL" id="RJE22227.1"/>
    </source>
</evidence>
<dbReference type="Proteomes" id="UP000266188">
    <property type="component" value="Unassembled WGS sequence"/>
</dbReference>
<dbReference type="EMBL" id="MVGC01000179">
    <property type="protein sequence ID" value="RJE22227.1"/>
    <property type="molecule type" value="Genomic_DNA"/>
</dbReference>
<feature type="compositionally biased region" description="Basic and acidic residues" evidence="1">
    <location>
        <begin position="181"/>
        <end position="193"/>
    </location>
</feature>
<evidence type="ECO:0000256" key="1">
    <source>
        <dbReference type="SAM" id="MobiDB-lite"/>
    </source>
</evidence>
<feature type="compositionally biased region" description="Low complexity" evidence="1">
    <location>
        <begin position="373"/>
        <end position="385"/>
    </location>
</feature>
<organism evidence="2 3">
    <name type="scientific">Aspergillus sclerotialis</name>
    <dbReference type="NCBI Taxonomy" id="2070753"/>
    <lineage>
        <taxon>Eukaryota</taxon>
        <taxon>Fungi</taxon>
        <taxon>Dikarya</taxon>
        <taxon>Ascomycota</taxon>
        <taxon>Pezizomycotina</taxon>
        <taxon>Eurotiomycetes</taxon>
        <taxon>Eurotiomycetidae</taxon>
        <taxon>Eurotiales</taxon>
        <taxon>Aspergillaceae</taxon>
        <taxon>Aspergillus</taxon>
        <taxon>Aspergillus subgen. Polypaecilum</taxon>
    </lineage>
</organism>
<feature type="compositionally biased region" description="Polar residues" evidence="1">
    <location>
        <begin position="229"/>
        <end position="241"/>
    </location>
</feature>
<feature type="compositionally biased region" description="Low complexity" evidence="1">
    <location>
        <begin position="157"/>
        <end position="172"/>
    </location>
</feature>
<feature type="compositionally biased region" description="Polar residues" evidence="1">
    <location>
        <begin position="352"/>
        <end position="372"/>
    </location>
</feature>
<sequence>MSGLNPFRRRRSEGDRSSQPSLTRDIVPSESTPTAAPVLNVPQKPNGLAEANRDTAEEFEDSTSSDDQSVTDPFNHDSYLSDHDVGNEDLGQERWSSPYRASQVVPSRAPAKSTKEDRELYRADPDNPGRWKMPADTMTEAKSDVLVQSLVTPHAGSHTASSSSTDVSRQSTHIGAAGRPTVERTMPDMDKEPQVLSRTTGNKEKRPPPPPRSHHGKLINPKPAATPSLYRQISPNFTNHPSSHGSSTELSGSHPSDTLSHAGKSSQQRADSSTVLSENRHAPTTELRRSQSQYKRPPTPPLSRRQSQMRRSKSTQSKTNPTQLSVASGNREANPFPAVDRESITSSHRDSGSSTPQSDETASRPNPTYDNLTSVTGSSTTETSTPAPLSRMDSMRSTKRTAYTNSQMPSAAPPPPPPRRTRVSSNNSGDSKRLSALPPEKSDKSDEEFIPQPSNASDILANLSRLQKEVDDLRGHYEDSKIGH</sequence>
<feature type="compositionally biased region" description="Polar residues" evidence="1">
    <location>
        <begin position="255"/>
        <end position="277"/>
    </location>
</feature>
<accession>A0A3A2ZLG6</accession>
<feature type="compositionally biased region" description="Basic and acidic residues" evidence="1">
    <location>
        <begin position="339"/>
        <end position="351"/>
    </location>
</feature>
<dbReference type="STRING" id="2070753.A0A3A2ZLG6"/>
<feature type="compositionally biased region" description="Basic and acidic residues" evidence="1">
    <location>
        <begin position="278"/>
        <end position="289"/>
    </location>
</feature>
<reference evidence="3" key="1">
    <citation type="submission" date="2017-02" db="EMBL/GenBank/DDBJ databases">
        <authorList>
            <person name="Tafer H."/>
            <person name="Lopandic K."/>
        </authorList>
    </citation>
    <scope>NUCLEOTIDE SEQUENCE [LARGE SCALE GENOMIC DNA]</scope>
    <source>
        <strain evidence="3">CBS 366.77</strain>
    </source>
</reference>
<comment type="caution">
    <text evidence="2">The sequence shown here is derived from an EMBL/GenBank/DDBJ whole genome shotgun (WGS) entry which is preliminary data.</text>
</comment>
<feature type="compositionally biased region" description="Polar residues" evidence="1">
    <location>
        <begin position="318"/>
        <end position="328"/>
    </location>
</feature>
<feature type="compositionally biased region" description="Basic and acidic residues" evidence="1">
    <location>
        <begin position="113"/>
        <end position="129"/>
    </location>
</feature>
<feature type="compositionally biased region" description="Low complexity" evidence="1">
    <location>
        <begin position="242"/>
        <end position="254"/>
    </location>
</feature>
<dbReference type="OrthoDB" id="428854at2759"/>
<evidence type="ECO:0000313" key="3">
    <source>
        <dbReference type="Proteomes" id="UP000266188"/>
    </source>
</evidence>
<dbReference type="AlphaFoldDB" id="A0A3A2ZLG6"/>
<name>A0A3A2ZLG6_9EURO</name>
<feature type="region of interest" description="Disordered" evidence="1">
    <location>
        <begin position="1"/>
        <end position="456"/>
    </location>
</feature>
<proteinExistence type="predicted"/>
<gene>
    <name evidence="2" type="ORF">PHISCL_05441</name>
</gene>
<protein>
    <submittedName>
        <fullName evidence="2">Uncharacterized protein</fullName>
    </submittedName>
</protein>